<keyword evidence="2" id="KW-0963">Cytoplasm</keyword>
<dbReference type="InterPro" id="IPR029404">
    <property type="entry name" value="CDIN1"/>
</dbReference>
<dbReference type="EMBL" id="MN740068">
    <property type="protein sequence ID" value="QHT86438.1"/>
    <property type="molecule type" value="Genomic_DNA"/>
</dbReference>
<accession>A0A6C0I088</accession>
<dbReference type="PANTHER" id="PTHR31661:SF1">
    <property type="entry name" value="CDAN1-INTERACTING NUCLEASE 1"/>
    <property type="match status" value="1"/>
</dbReference>
<feature type="transmembrane region" description="Helical" evidence="4">
    <location>
        <begin position="6"/>
        <end position="26"/>
    </location>
</feature>
<comment type="subcellular location">
    <subcellularLocation>
        <location evidence="1">Cytoplasm</location>
    </subcellularLocation>
</comment>
<name>A0A6C0I088_9ZZZZ</name>
<sequence length="435" mass="50072">MYFLKYRYIYLLFILLILIIVFIILLQFKNNKLIYGDGGNKLIYGGKRLIYGGKRLIYGGKRLIYGGKRLIYGGKRLIYGGKAKHRSNDKKLNSNNGKKLNSNNGKKLNSNNGKKLNSNNGNVDGSKEQDGDGSKEQDDKTNSSKDKIISIDSIQCIPVELLADMQNILKRRFETNLNFNILNEDDKKFYERQSCILAEKYNINSEIIYRQILSIRNQELSISIAHLGDKIHHLIKTVKSDFESGYDLSLIADKHKLPYIATLKQLCAEYGYSKNEIKEFLRKKTPFPEKLNKLNSEIDFILENDITSSVNNINNKKKADEFEKLVADKLDKLGIGYISEMDIREAANNEEGQITPDILFKKDQDIILNGKKINWIELKNFPYYKNKLLEKKIQQQAKKYYNKYGIGVFIFKLGVLCTCPHADGLPDVKFIGWEV</sequence>
<organism evidence="5">
    <name type="scientific">viral metagenome</name>
    <dbReference type="NCBI Taxonomy" id="1070528"/>
    <lineage>
        <taxon>unclassified sequences</taxon>
        <taxon>metagenomes</taxon>
        <taxon>organismal metagenomes</taxon>
    </lineage>
</organism>
<evidence type="ECO:0000256" key="2">
    <source>
        <dbReference type="ARBA" id="ARBA00022490"/>
    </source>
</evidence>
<feature type="region of interest" description="Disordered" evidence="3">
    <location>
        <begin position="85"/>
        <end position="144"/>
    </location>
</feature>
<reference evidence="5" key="1">
    <citation type="journal article" date="2020" name="Nature">
        <title>Giant virus diversity and host interactions through global metagenomics.</title>
        <authorList>
            <person name="Schulz F."/>
            <person name="Roux S."/>
            <person name="Paez-Espino D."/>
            <person name="Jungbluth S."/>
            <person name="Walsh D.A."/>
            <person name="Denef V.J."/>
            <person name="McMahon K.D."/>
            <person name="Konstantinidis K.T."/>
            <person name="Eloe-Fadrosh E.A."/>
            <person name="Kyrpides N.C."/>
            <person name="Woyke T."/>
        </authorList>
    </citation>
    <scope>NUCLEOTIDE SEQUENCE</scope>
    <source>
        <strain evidence="5">GVMAG-M-3300023184-186</strain>
    </source>
</reference>
<dbReference type="GO" id="GO:0005737">
    <property type="term" value="C:cytoplasm"/>
    <property type="evidence" value="ECO:0007669"/>
    <property type="project" value="UniProtKB-SubCell"/>
</dbReference>
<keyword evidence="4" id="KW-1133">Transmembrane helix</keyword>
<proteinExistence type="predicted"/>
<keyword evidence="4" id="KW-0472">Membrane</keyword>
<dbReference type="Pfam" id="PF14811">
    <property type="entry name" value="TPD"/>
    <property type="match status" value="1"/>
</dbReference>
<evidence type="ECO:0000256" key="4">
    <source>
        <dbReference type="SAM" id="Phobius"/>
    </source>
</evidence>
<dbReference type="AlphaFoldDB" id="A0A6C0I088"/>
<evidence type="ECO:0008006" key="6">
    <source>
        <dbReference type="Google" id="ProtNLM"/>
    </source>
</evidence>
<evidence type="ECO:0000256" key="3">
    <source>
        <dbReference type="SAM" id="MobiDB-lite"/>
    </source>
</evidence>
<dbReference type="PANTHER" id="PTHR31661">
    <property type="entry name" value="SIMILAR TO CDNA SEQUENCE BC052040"/>
    <property type="match status" value="1"/>
</dbReference>
<keyword evidence="4" id="KW-0812">Transmembrane</keyword>
<feature type="compositionally biased region" description="Basic and acidic residues" evidence="3">
    <location>
        <begin position="125"/>
        <end position="144"/>
    </location>
</feature>
<protein>
    <recommendedName>
        <fullName evidence="6">CDAN1-interacting nuclease 1</fullName>
    </recommendedName>
</protein>
<feature type="compositionally biased region" description="Low complexity" evidence="3">
    <location>
        <begin position="93"/>
        <end position="122"/>
    </location>
</feature>
<evidence type="ECO:0000313" key="5">
    <source>
        <dbReference type="EMBL" id="QHT86438.1"/>
    </source>
</evidence>
<evidence type="ECO:0000256" key="1">
    <source>
        <dbReference type="ARBA" id="ARBA00004496"/>
    </source>
</evidence>